<dbReference type="GO" id="GO:0005975">
    <property type="term" value="P:carbohydrate metabolic process"/>
    <property type="evidence" value="ECO:0007669"/>
    <property type="project" value="UniProtKB-ARBA"/>
</dbReference>
<reference evidence="6 7" key="1">
    <citation type="submission" date="2018-07" db="EMBL/GenBank/DDBJ databases">
        <title>Genome analysis of Runella aurantiaca.</title>
        <authorList>
            <person name="Yang X."/>
        </authorList>
    </citation>
    <scope>NUCLEOTIDE SEQUENCE [LARGE SCALE GENOMIC DNA]</scope>
    <source>
        <strain evidence="6 7">YX9</strain>
    </source>
</reference>
<feature type="chain" id="PRO_5017059785" evidence="3">
    <location>
        <begin position="20"/>
        <end position="983"/>
    </location>
</feature>
<dbReference type="SUPFAM" id="SSF51126">
    <property type="entry name" value="Pectin lyase-like"/>
    <property type="match status" value="1"/>
</dbReference>
<accession>A0A369IE37</accession>
<dbReference type="InterPro" id="IPR013320">
    <property type="entry name" value="ConA-like_dom_sf"/>
</dbReference>
<evidence type="ECO:0000313" key="7">
    <source>
        <dbReference type="Proteomes" id="UP000253141"/>
    </source>
</evidence>
<evidence type="ECO:0000256" key="1">
    <source>
        <dbReference type="ARBA" id="ARBA00022729"/>
    </source>
</evidence>
<dbReference type="RefSeq" id="WP_114461367.1">
    <property type="nucleotide sequence ID" value="NZ_QPIW01000008.1"/>
</dbReference>
<evidence type="ECO:0000259" key="4">
    <source>
        <dbReference type="SMART" id="SM00560"/>
    </source>
</evidence>
<proteinExistence type="predicted"/>
<feature type="domain" description="LamG-like jellyroll fold" evidence="4">
    <location>
        <begin position="332"/>
        <end position="486"/>
    </location>
</feature>
<feature type="domain" description="CHRD" evidence="5">
    <location>
        <begin position="22"/>
        <end position="136"/>
    </location>
</feature>
<dbReference type="Proteomes" id="UP000253141">
    <property type="component" value="Unassembled WGS sequence"/>
</dbReference>
<dbReference type="InterPro" id="IPR006626">
    <property type="entry name" value="PbH1"/>
</dbReference>
<dbReference type="InterPro" id="IPR011050">
    <property type="entry name" value="Pectin_lyase_fold/virulence"/>
</dbReference>
<dbReference type="Pfam" id="PF13385">
    <property type="entry name" value="Laminin_G_3"/>
    <property type="match status" value="1"/>
</dbReference>
<evidence type="ECO:0000259" key="5">
    <source>
        <dbReference type="SMART" id="SM00754"/>
    </source>
</evidence>
<dbReference type="EMBL" id="QPIW01000008">
    <property type="protein sequence ID" value="RDB05763.1"/>
    <property type="molecule type" value="Genomic_DNA"/>
</dbReference>
<dbReference type="SUPFAM" id="SSF49899">
    <property type="entry name" value="Concanavalin A-like lectins/glucanases"/>
    <property type="match status" value="1"/>
</dbReference>
<comment type="caution">
    <text evidence="6">The sequence shown here is derived from an EMBL/GenBank/DDBJ whole genome shotgun (WGS) entry which is preliminary data.</text>
</comment>
<evidence type="ECO:0000313" key="6">
    <source>
        <dbReference type="EMBL" id="RDB05763.1"/>
    </source>
</evidence>
<dbReference type="SMART" id="SM00710">
    <property type="entry name" value="PbH1"/>
    <property type="match status" value="6"/>
</dbReference>
<dbReference type="Pfam" id="PF07452">
    <property type="entry name" value="CHRD"/>
    <property type="match status" value="1"/>
</dbReference>
<name>A0A369IE37_9BACT</name>
<evidence type="ECO:0000256" key="3">
    <source>
        <dbReference type="SAM" id="SignalP"/>
    </source>
</evidence>
<protein>
    <submittedName>
        <fullName evidence="6">CHRD domain-containing protein</fullName>
    </submittedName>
</protein>
<feature type="signal peptide" evidence="3">
    <location>
        <begin position="1"/>
        <end position="19"/>
    </location>
</feature>
<organism evidence="6 7">
    <name type="scientific">Runella aurantiaca</name>
    <dbReference type="NCBI Taxonomy" id="2282308"/>
    <lineage>
        <taxon>Bacteria</taxon>
        <taxon>Pseudomonadati</taxon>
        <taxon>Bacteroidota</taxon>
        <taxon>Cytophagia</taxon>
        <taxon>Cytophagales</taxon>
        <taxon>Spirosomataceae</taxon>
        <taxon>Runella</taxon>
    </lineage>
</organism>
<dbReference type="AlphaFoldDB" id="A0A369IE37"/>
<dbReference type="InterPro" id="IPR006558">
    <property type="entry name" value="LamG-like"/>
</dbReference>
<evidence type="ECO:0000256" key="2">
    <source>
        <dbReference type="ARBA" id="ARBA00023157"/>
    </source>
</evidence>
<sequence length="983" mass="103660">MKKPFLFLLFSLSILSASARILSVRATLNGANMVPANNSTGTGTLIGTYDDVAKVLSFTITYSGLSSNVFNGCIGVGAVNEIGIFIGCKNVLTSPTTTTIGPFSDAHSTAILSGNAFVVLETQSLNAPEIRGKLNIGVDVFDNAAENAFYGIGGYSFSQYTFPAGLQPTPYVHSGPSPQNDFTYVITTNGGAIINSAGVISTTNTNANINIELKGNNVRKFACKVYAYITDATSSSSNIINVTATTNLGNIFTQTANISGTFVGFNVNGNENEYLISVVAQFQSTPSPAAKIALFNIMAGDNSPQNVALNFDGDNDYVSIPSNAGNNTGNYASFTVTCWIKPDATQPSSAINADENDILSKWAGLDAGANNNYPFVARYLNTTQADVNKRGKILVGIWDGTHFPTIVSTTAVNDGKWHHVAFVKTNTTNTLTLYIDGVFNGSITNTITNTTINTTPLQIGRRGNGQNYFRGDIDEVRIWSSNKSQATIQAEMFCKNPNTTALQAAYNFSNGVPHGNNSLITQVQDASTSANHGTLHNFAKTGDASNFMTGQVKYVSGSFSGADNGSSWANGFDNLQSALSNNTCNDLFEVYVAKGFMDYKPSTIGNISESFNIPSGMRIYGGFAGTEKSINERNLALIHSTHQTTLSGDLFGNDNAFNFSANRNDNSILPVKIIGDNVVFDGFTVKGSSSIGVGIYITGANATIKNSRIIDNAFIGLNTIGENTTISHCSSTGNNTVGIFIENSTAIIKESLIANNGSDGIEIYVSNGTRRTSITNSTIAFNADNGIKVNSNGGTSTNTLKNSLIYGNASGGILNVFTDGPLSNTINYSLVQGLTTGPGNLNGNTVNPQFVSPLANSVRSDAGDYRLKWCSKAIGAGTNTGISPLDLDRNPRNFNGTADMGAYEFLGNTPSQVNNSNITGTIDAPTYTGGAIQTITSTAKILAPAGKIDFKAPNAILLSPGFEARGMGKYFEAKIGANVACSN</sequence>
<gene>
    <name evidence="6" type="ORF">DVG78_12295</name>
</gene>
<dbReference type="InterPro" id="IPR012334">
    <property type="entry name" value="Pectin_lyas_fold"/>
</dbReference>
<dbReference type="NCBIfam" id="NF045639">
    <property type="entry name" value="GCX_COOH"/>
    <property type="match status" value="1"/>
</dbReference>
<dbReference type="SMART" id="SM00560">
    <property type="entry name" value="LamGL"/>
    <property type="match status" value="1"/>
</dbReference>
<dbReference type="Gene3D" id="2.60.120.200">
    <property type="match status" value="1"/>
</dbReference>
<dbReference type="Gene3D" id="2.160.20.10">
    <property type="entry name" value="Single-stranded right-handed beta-helix, Pectin lyase-like"/>
    <property type="match status" value="1"/>
</dbReference>
<dbReference type="NCBIfam" id="NF041518">
    <property type="entry name" value="choice_anch_Q"/>
    <property type="match status" value="1"/>
</dbReference>
<dbReference type="GO" id="GO:0004553">
    <property type="term" value="F:hydrolase activity, hydrolyzing O-glycosyl compounds"/>
    <property type="evidence" value="ECO:0007669"/>
    <property type="project" value="UniProtKB-ARBA"/>
</dbReference>
<dbReference type="InterPro" id="IPR055015">
    <property type="entry name" value="GCX_COOH"/>
</dbReference>
<dbReference type="InterPro" id="IPR010895">
    <property type="entry name" value="CHRD"/>
</dbReference>
<keyword evidence="2" id="KW-1015">Disulfide bond</keyword>
<keyword evidence="1 3" id="KW-0732">Signal</keyword>
<dbReference type="SMART" id="SM00754">
    <property type="entry name" value="CHRD"/>
    <property type="match status" value="1"/>
</dbReference>
<dbReference type="InterPro" id="IPR059226">
    <property type="entry name" value="Choice_anch_Q_dom"/>
</dbReference>
<keyword evidence="7" id="KW-1185">Reference proteome</keyword>
<dbReference type="OrthoDB" id="9794261at2"/>